<protein>
    <submittedName>
        <fullName evidence="2">Uncharacterized protein</fullName>
    </submittedName>
</protein>
<dbReference type="EMBL" id="BK016086">
    <property type="protein sequence ID" value="DAF93559.1"/>
    <property type="molecule type" value="Genomic_DNA"/>
</dbReference>
<evidence type="ECO:0000256" key="1">
    <source>
        <dbReference type="SAM" id="MobiDB-lite"/>
    </source>
</evidence>
<feature type="compositionally biased region" description="Low complexity" evidence="1">
    <location>
        <begin position="312"/>
        <end position="323"/>
    </location>
</feature>
<reference evidence="2" key="1">
    <citation type="journal article" date="2021" name="Proc. Natl. Acad. Sci. U.S.A.">
        <title>A Catalog of Tens of Thousands of Viruses from Human Metagenomes Reveals Hidden Associations with Chronic Diseases.</title>
        <authorList>
            <person name="Tisza M.J."/>
            <person name="Buck C.B."/>
        </authorList>
    </citation>
    <scope>NUCLEOTIDE SEQUENCE</scope>
    <source>
        <strain evidence="2">Ctshb19</strain>
    </source>
</reference>
<name>A0A8S5UGD9_9CAUD</name>
<evidence type="ECO:0000313" key="2">
    <source>
        <dbReference type="EMBL" id="DAF93559.1"/>
    </source>
</evidence>
<feature type="region of interest" description="Disordered" evidence="1">
    <location>
        <begin position="43"/>
        <end position="80"/>
    </location>
</feature>
<accession>A0A8S5UGD9</accession>
<proteinExistence type="predicted"/>
<feature type="region of interest" description="Disordered" evidence="1">
    <location>
        <begin position="286"/>
        <end position="323"/>
    </location>
</feature>
<sequence length="323" mass="35127">MSVQSGIKAQVTKGLREVSPTCGDCSGLREDILVEGNTVPCGSVPKGNLTKKSTDDKGNVSATANAKNREPKTEASSICPKFLPNTRPVGELGADKISELAELISSIDPKALKALGVLMFNEPATRSKGMTFMQKVYVRFRGQTNRNYISNFMQAYVMYATSQQYRLMSADGRCVLTYGEHCRPVIFTEEEFSVMYDKMLAKGALIDPDATTLISRRWRHEEEFNLGISDLADKAADAGIGVSTIDDVFTSNNIRKGQKKGLPNLIELVADAAAGYDVDSKTSNFVERDVKRSKGDEADDESAPKKSKRGSGVRVSTVRGGAE</sequence>
<feature type="compositionally biased region" description="Basic and acidic residues" evidence="1">
    <location>
        <begin position="286"/>
        <end position="296"/>
    </location>
</feature>
<organism evidence="2">
    <name type="scientific">Myoviridae sp. ctshb19</name>
    <dbReference type="NCBI Taxonomy" id="2825194"/>
    <lineage>
        <taxon>Viruses</taxon>
        <taxon>Duplodnaviria</taxon>
        <taxon>Heunggongvirae</taxon>
        <taxon>Uroviricota</taxon>
        <taxon>Caudoviricetes</taxon>
    </lineage>
</organism>